<gene>
    <name evidence="2" type="ORF">JJ685_11085</name>
</gene>
<dbReference type="Gene3D" id="3.40.190.150">
    <property type="entry name" value="Bordetella uptake gene, domain 1"/>
    <property type="match status" value="1"/>
</dbReference>
<accession>A0A936Z081</accession>
<dbReference type="InterPro" id="IPR042100">
    <property type="entry name" value="Bug_dom1"/>
</dbReference>
<comment type="similarity">
    <text evidence="1">Belongs to the UPF0065 (bug) family.</text>
</comment>
<dbReference type="Proteomes" id="UP000599109">
    <property type="component" value="Unassembled WGS sequence"/>
</dbReference>
<keyword evidence="3" id="KW-1185">Reference proteome</keyword>
<dbReference type="EMBL" id="JAEQNE010000002">
    <property type="protein sequence ID" value="MBL0391679.1"/>
    <property type="molecule type" value="Genomic_DNA"/>
</dbReference>
<protein>
    <submittedName>
        <fullName evidence="2">Tripartite tricarboxylate transporter substrate binding protein</fullName>
    </submittedName>
</protein>
<evidence type="ECO:0000256" key="1">
    <source>
        <dbReference type="ARBA" id="ARBA00006987"/>
    </source>
</evidence>
<dbReference type="PIRSF" id="PIRSF017082">
    <property type="entry name" value="YflP"/>
    <property type="match status" value="1"/>
</dbReference>
<reference evidence="2 3" key="1">
    <citation type="journal article" date="2017" name="Int. J. Syst. Evol. Microbiol.">
        <title>Ramlibacter monticola sp. nov., isolated from forest soil.</title>
        <authorList>
            <person name="Chaudhary D.K."/>
            <person name="Kim J."/>
        </authorList>
    </citation>
    <scope>NUCLEOTIDE SEQUENCE [LARGE SCALE GENOMIC DNA]</scope>
    <source>
        <strain evidence="2 3">KACC 19175</strain>
    </source>
</reference>
<dbReference type="SUPFAM" id="SSF53850">
    <property type="entry name" value="Periplasmic binding protein-like II"/>
    <property type="match status" value="1"/>
</dbReference>
<name>A0A936Z081_9BURK</name>
<dbReference type="Pfam" id="PF03401">
    <property type="entry name" value="TctC"/>
    <property type="match status" value="1"/>
</dbReference>
<sequence length="331" mass="34817">MPPLPTLNRRAVLGLAAGCTLPLAWPALAESYPSRALHIVVPFTPGGSNDFLAHALGAALARSLGQQVVIDNVPGSGGVFGAERVARMPADGYTLLMGHVGTLAIAPALYPNLAYDPLSSFVPIGLVARVPNLLAVKSSLPARSLKDLVELAKSRPGRIAYGSPGSGSTAQATMEMLKLQTGAPMLHIPYRGSADSVKELLSDGVQVVFTGTPGLMALIRMGKVRALAVGSTKRLPLLPNVPTIAESLPATREFETDQWYGLLAPAGTPGDIIALLNEHLNKALASEALLTDFADRAVEATPGSPQALTQQIAREVPRWQKVVKTTRIRPE</sequence>
<proteinExistence type="inferred from homology"/>
<dbReference type="InterPro" id="IPR005064">
    <property type="entry name" value="BUG"/>
</dbReference>
<dbReference type="PANTHER" id="PTHR42928">
    <property type="entry name" value="TRICARBOXYLATE-BINDING PROTEIN"/>
    <property type="match status" value="1"/>
</dbReference>
<evidence type="ECO:0000313" key="3">
    <source>
        <dbReference type="Proteomes" id="UP000599109"/>
    </source>
</evidence>
<organism evidence="2 3">
    <name type="scientific">Ramlibacter monticola</name>
    <dbReference type="NCBI Taxonomy" id="1926872"/>
    <lineage>
        <taxon>Bacteria</taxon>
        <taxon>Pseudomonadati</taxon>
        <taxon>Pseudomonadota</taxon>
        <taxon>Betaproteobacteria</taxon>
        <taxon>Burkholderiales</taxon>
        <taxon>Comamonadaceae</taxon>
        <taxon>Ramlibacter</taxon>
    </lineage>
</organism>
<dbReference type="RefSeq" id="WP_201674290.1">
    <property type="nucleotide sequence ID" value="NZ_JAEQNE010000002.1"/>
</dbReference>
<dbReference type="PANTHER" id="PTHR42928:SF5">
    <property type="entry name" value="BLR1237 PROTEIN"/>
    <property type="match status" value="1"/>
</dbReference>
<dbReference type="AlphaFoldDB" id="A0A936Z081"/>
<comment type="caution">
    <text evidence="2">The sequence shown here is derived from an EMBL/GenBank/DDBJ whole genome shotgun (WGS) entry which is preliminary data.</text>
</comment>
<evidence type="ECO:0000313" key="2">
    <source>
        <dbReference type="EMBL" id="MBL0391679.1"/>
    </source>
</evidence>
<dbReference type="Gene3D" id="3.40.190.10">
    <property type="entry name" value="Periplasmic binding protein-like II"/>
    <property type="match status" value="1"/>
</dbReference>